<gene>
    <name evidence="1" type="ORF">SAMN05421870_102413</name>
</gene>
<evidence type="ECO:0000313" key="1">
    <source>
        <dbReference type="EMBL" id="SER54482.1"/>
    </source>
</evidence>
<dbReference type="Proteomes" id="UP000182841">
    <property type="component" value="Unassembled WGS sequence"/>
</dbReference>
<dbReference type="AlphaFoldDB" id="A0A1H9Q274"/>
<organism evidence="1 2">
    <name type="scientific">Streptomyces qinglanensis</name>
    <dbReference type="NCBI Taxonomy" id="943816"/>
    <lineage>
        <taxon>Bacteria</taxon>
        <taxon>Bacillati</taxon>
        <taxon>Actinomycetota</taxon>
        <taxon>Actinomycetes</taxon>
        <taxon>Kitasatosporales</taxon>
        <taxon>Streptomycetaceae</taxon>
        <taxon>Streptomyces</taxon>
    </lineage>
</organism>
<dbReference type="EMBL" id="FOGO01000002">
    <property type="protein sequence ID" value="SER54482.1"/>
    <property type="molecule type" value="Genomic_DNA"/>
</dbReference>
<dbReference type="RefSeq" id="WP_177214201.1">
    <property type="nucleotide sequence ID" value="NZ_FOGO01000002.1"/>
</dbReference>
<name>A0A1H9Q274_9ACTN</name>
<proteinExistence type="predicted"/>
<evidence type="ECO:0000313" key="2">
    <source>
        <dbReference type="Proteomes" id="UP000182841"/>
    </source>
</evidence>
<sequence>MDHTRPPHRVPELHSTESAVSVLCALAERRGLPVSVEHAIGADESSRRTAAGAFAVTDEDGSLPHEALLELPATGGTEDGGGTAPLTPKISIQLFEEGDAHITLDGVTFHDLPREATPAFLEAVFDRRAHLKRTWYPPFCRLVVSLDDELSYKEVVPMAYGGLSRWLNSLPG</sequence>
<dbReference type="STRING" id="943816.AN217_02890"/>
<accession>A0A1H9Q274</accession>
<keyword evidence="2" id="KW-1185">Reference proteome</keyword>
<reference evidence="2" key="1">
    <citation type="submission" date="2016-10" db="EMBL/GenBank/DDBJ databases">
        <authorList>
            <person name="Varghese N."/>
            <person name="Submissions S."/>
        </authorList>
    </citation>
    <scope>NUCLEOTIDE SEQUENCE [LARGE SCALE GENOMIC DNA]</scope>
    <source>
        <strain evidence="2">CGMCC 4.6825</strain>
    </source>
</reference>
<protein>
    <submittedName>
        <fullName evidence="1">Uncharacterized protein</fullName>
    </submittedName>
</protein>